<sequence length="352" mass="35333">MTDLDAALLVIVPDTALSDRVRRIAAAAGRESTHLGALPDRALWQASDIVVLGTAAAERAVREHLPRHPGVVVVTDGPADVEAWQSASRLGTSRVLALPTQEADLMGVLSAAARVPVGGGVVVTVVGGCGGAGASVFAAASAVVASRSGRTVLMDGDAAGGGMDLVTGLDGTPGLRWPELVIDGGTVTADALHHALPGRGDLAVLSTRREQTNTITAAAWRAVVDAGVTAGEVVVCDVPRAGPIHEMSVEAADLVVVLVPATVRSAAAAQCLARSITSTSANVGVVVRGPAPSGLTAAEVADVVGLPLLASVRPERRLAAMLDGRGLVLGRRSPLARAAGDVLALLTSVPTT</sequence>
<dbReference type="InterPro" id="IPR050625">
    <property type="entry name" value="ParA/MinD_ATPase"/>
</dbReference>
<dbReference type="EMBL" id="JAFBBK010000001">
    <property type="protein sequence ID" value="MBM7416991.1"/>
    <property type="molecule type" value="Genomic_DNA"/>
</dbReference>
<dbReference type="Pfam" id="PF26563">
    <property type="entry name" value="Rv3660c_N"/>
    <property type="match status" value="1"/>
</dbReference>
<dbReference type="RefSeq" id="WP_204869669.1">
    <property type="nucleotide sequence ID" value="NZ_JAFBBK010000001.1"/>
</dbReference>
<dbReference type="SUPFAM" id="SSF52540">
    <property type="entry name" value="P-loop containing nucleoside triphosphate hydrolases"/>
    <property type="match status" value="1"/>
</dbReference>
<dbReference type="Proteomes" id="UP000703038">
    <property type="component" value="Unassembled WGS sequence"/>
</dbReference>
<keyword evidence="3" id="KW-1185">Reference proteome</keyword>
<dbReference type="PANTHER" id="PTHR43384:SF11">
    <property type="entry name" value="SEPTUM SITE DETERMINING PROTEIN"/>
    <property type="match status" value="1"/>
</dbReference>
<dbReference type="NCBIfam" id="TIGR03815">
    <property type="entry name" value="CpaE_hom_Actino"/>
    <property type="match status" value="1"/>
</dbReference>
<organism evidence="2 3">
    <name type="scientific">Rhodococcoides corynebacterioides</name>
    <dbReference type="NCBI Taxonomy" id="53972"/>
    <lineage>
        <taxon>Bacteria</taxon>
        <taxon>Bacillati</taxon>
        <taxon>Actinomycetota</taxon>
        <taxon>Actinomycetes</taxon>
        <taxon>Mycobacteriales</taxon>
        <taxon>Nocardiaceae</taxon>
        <taxon>Rhodococcoides</taxon>
    </lineage>
</organism>
<dbReference type="InterPro" id="IPR059050">
    <property type="entry name" value="Rv3660c_N"/>
</dbReference>
<evidence type="ECO:0000259" key="1">
    <source>
        <dbReference type="Pfam" id="PF26563"/>
    </source>
</evidence>
<feature type="domain" description="Rv3660c-like CheY-like N-terminal" evidence="1">
    <location>
        <begin position="12"/>
        <end position="116"/>
    </location>
</feature>
<protein>
    <submittedName>
        <fullName evidence="2">Secretion/DNA translocation related CpaE-like protein</fullName>
    </submittedName>
</protein>
<evidence type="ECO:0000313" key="2">
    <source>
        <dbReference type="EMBL" id="MBM7416991.1"/>
    </source>
</evidence>
<dbReference type="InterPro" id="IPR027417">
    <property type="entry name" value="P-loop_NTPase"/>
</dbReference>
<name>A0ABS2KYX2_9NOCA</name>
<dbReference type="InterPro" id="IPR022521">
    <property type="entry name" value="Rv3660c"/>
</dbReference>
<gene>
    <name evidence="2" type="ORF">JOE42_003724</name>
</gene>
<dbReference type="Gene3D" id="3.40.50.300">
    <property type="entry name" value="P-loop containing nucleotide triphosphate hydrolases"/>
    <property type="match status" value="1"/>
</dbReference>
<accession>A0ABS2KYX2</accession>
<dbReference type="PANTHER" id="PTHR43384">
    <property type="entry name" value="SEPTUM SITE-DETERMINING PROTEIN MIND HOMOLOG, CHLOROPLASTIC-RELATED"/>
    <property type="match status" value="1"/>
</dbReference>
<proteinExistence type="predicted"/>
<reference evidence="2 3" key="1">
    <citation type="submission" date="2021-01" db="EMBL/GenBank/DDBJ databases">
        <title>Genomics of switchgrass bacterial isolates.</title>
        <authorList>
            <person name="Shade A."/>
        </authorList>
    </citation>
    <scope>NUCLEOTIDE SEQUENCE [LARGE SCALE GENOMIC DNA]</scope>
    <source>
        <strain evidence="2 3">PvP111</strain>
    </source>
</reference>
<evidence type="ECO:0000313" key="3">
    <source>
        <dbReference type="Proteomes" id="UP000703038"/>
    </source>
</evidence>
<comment type="caution">
    <text evidence="2">The sequence shown here is derived from an EMBL/GenBank/DDBJ whole genome shotgun (WGS) entry which is preliminary data.</text>
</comment>